<keyword evidence="2" id="KW-0812">Transmembrane</keyword>
<feature type="compositionally biased region" description="Polar residues" evidence="1">
    <location>
        <begin position="142"/>
        <end position="173"/>
    </location>
</feature>
<dbReference type="PANTHER" id="PTHR34502">
    <property type="entry name" value="DUF6594 DOMAIN-CONTAINING PROTEIN-RELATED"/>
    <property type="match status" value="1"/>
</dbReference>
<sequence length="988" mass="106661">MAATPPSAEQSRRSKHMRSQSQPTGSRPAAMANNTPAAAAAALDASGASGRRIEGSKARENDEANNARAQDCDAAEKRKEGKRRSAGDIDVSKEKRLGGLTTTTKAVEDVGQGTRKRDIDHDSKGGPNSNSRNSPSEETLLDSGNTSSSRSLLPRFNSSAPRRLSTTNPNEDQQPVAVAPQRIGIDVDHHNHVQQNHGSPSTRGEARPSTLRVSFTRPGTASSSGSGIAATASRKPLPSSPRSPRPPSELVSVPVAPRTQEEVSLLSWSTDPGAGIFISGDVLPQWERIDQSSAEASASGRSSSLPDVRNHNHRSAGASARATSCRRRSDLAEAPRRCNGPGAVGRNFTGTSNTREGDREKQTGPKSSVSSRLRHKHSSLLRRAYTLPTLSNASLLSVFSELTHSSESTNTSSGSNSTITQQSYERSTITKRRRPSKRDGNGSVSRRPKHSDFSEASSSKLVGEGGGDPPKRRRRHSNPLACDIVESGASFIHPASAHSSMEEVATTRTISGETATPRPVLVDHERIHSDSGISMQGGRPNGINIGHSEPETIQVAKETQDDEDTERELAIQRLVREIAQSPQLMAGADARLHKLMEQEEQLRLHISKPCSAEHPAPRDEPHFRSNNGGDGASGMFPYCRSSETRQGATCGCCEDPPGRPALVPASDPSYHADRAPGYSQYQPLAQQFAFSGGGGQHYQTELAEFGRTTIAGYEKMAMKLAEGPDPHPGDDDEHDAEKGRAREGHVRPLYRRFEYLQHRILLHIQDELSELEEKLSEMDKWIAQQSALRDQQGMAAPASRRLEARYGNDVHTRRTLLLGEIFVKLGQYNSAMTAYANLVATLAPAQKTDMAAYESWIREHAPIDAAETRFLARHADLGTVSLGVHQRHGTDGSRSSSGIQRRHVGNNMNAPGEGFQYSAVWGILVLLLLPLVTFSQSRVVVVVAAFAAAAVVASSSSTRFNLSSREVVACACTYFALMAAIAVLFEKG</sequence>
<keyword evidence="2" id="KW-0472">Membrane</keyword>
<feature type="compositionally biased region" description="Polar residues" evidence="1">
    <location>
        <begin position="193"/>
        <end position="202"/>
    </location>
</feature>
<dbReference type="Proteomes" id="UP001492380">
    <property type="component" value="Unassembled WGS sequence"/>
</dbReference>
<feature type="region of interest" description="Disordered" evidence="1">
    <location>
        <begin position="405"/>
        <end position="476"/>
    </location>
</feature>
<feature type="transmembrane region" description="Helical" evidence="2">
    <location>
        <begin position="966"/>
        <end position="985"/>
    </location>
</feature>
<feature type="compositionally biased region" description="Pro residues" evidence="1">
    <location>
        <begin position="238"/>
        <end position="247"/>
    </location>
</feature>
<feature type="compositionally biased region" description="Low complexity" evidence="1">
    <location>
        <begin position="292"/>
        <end position="304"/>
    </location>
</feature>
<name>A0ABR1YFK9_9PEZI</name>
<feature type="compositionally biased region" description="Basic and acidic residues" evidence="1">
    <location>
        <begin position="70"/>
        <end position="97"/>
    </location>
</feature>
<proteinExistence type="predicted"/>
<dbReference type="InterPro" id="IPR046529">
    <property type="entry name" value="DUF6594"/>
</dbReference>
<comment type="caution">
    <text evidence="4">The sequence shown here is derived from an EMBL/GenBank/DDBJ whole genome shotgun (WGS) entry which is preliminary data.</text>
</comment>
<feature type="compositionally biased region" description="Low complexity" evidence="1">
    <location>
        <begin position="405"/>
        <end position="423"/>
    </location>
</feature>
<reference evidence="4 5" key="1">
    <citation type="submission" date="2024-04" db="EMBL/GenBank/DDBJ databases">
        <title>Phyllosticta paracitricarpa is synonymous to the EU quarantine fungus P. citricarpa based on phylogenomic analyses.</title>
        <authorList>
            <consortium name="Lawrence Berkeley National Laboratory"/>
            <person name="Van Ingen-Buijs V.A."/>
            <person name="Van Westerhoven A.C."/>
            <person name="Haridas S."/>
            <person name="Skiadas P."/>
            <person name="Martin F."/>
            <person name="Groenewald J.Z."/>
            <person name="Crous P.W."/>
            <person name="Seidl M.F."/>
        </authorList>
    </citation>
    <scope>NUCLEOTIDE SEQUENCE [LARGE SCALE GENOMIC DNA]</scope>
    <source>
        <strain evidence="4 5">CBS 123374</strain>
    </source>
</reference>
<dbReference type="EMBL" id="JBBWRZ010000010">
    <property type="protein sequence ID" value="KAK8227420.1"/>
    <property type="molecule type" value="Genomic_DNA"/>
</dbReference>
<protein>
    <recommendedName>
        <fullName evidence="3">DUF6594 domain-containing protein</fullName>
    </recommendedName>
</protein>
<feature type="region of interest" description="Disordered" evidence="1">
    <location>
        <begin position="610"/>
        <end position="632"/>
    </location>
</feature>
<feature type="transmembrane region" description="Helical" evidence="2">
    <location>
        <begin position="939"/>
        <end position="960"/>
    </location>
</feature>
<evidence type="ECO:0000256" key="2">
    <source>
        <dbReference type="SAM" id="Phobius"/>
    </source>
</evidence>
<evidence type="ECO:0000313" key="4">
    <source>
        <dbReference type="EMBL" id="KAK8227420.1"/>
    </source>
</evidence>
<evidence type="ECO:0000259" key="3">
    <source>
        <dbReference type="Pfam" id="PF20237"/>
    </source>
</evidence>
<keyword evidence="5" id="KW-1185">Reference proteome</keyword>
<keyword evidence="2" id="KW-1133">Transmembrane helix</keyword>
<organism evidence="4 5">
    <name type="scientific">Phyllosticta capitalensis</name>
    <dbReference type="NCBI Taxonomy" id="121624"/>
    <lineage>
        <taxon>Eukaryota</taxon>
        <taxon>Fungi</taxon>
        <taxon>Dikarya</taxon>
        <taxon>Ascomycota</taxon>
        <taxon>Pezizomycotina</taxon>
        <taxon>Dothideomycetes</taxon>
        <taxon>Dothideomycetes incertae sedis</taxon>
        <taxon>Botryosphaeriales</taxon>
        <taxon>Phyllostictaceae</taxon>
        <taxon>Phyllosticta</taxon>
    </lineage>
</organism>
<feature type="compositionally biased region" description="Low complexity" evidence="1">
    <location>
        <begin position="219"/>
        <end position="237"/>
    </location>
</feature>
<feature type="compositionally biased region" description="Basic and acidic residues" evidence="1">
    <location>
        <begin position="722"/>
        <end position="743"/>
    </location>
</feature>
<feature type="transmembrane region" description="Helical" evidence="2">
    <location>
        <begin position="914"/>
        <end position="932"/>
    </location>
</feature>
<gene>
    <name evidence="4" type="ORF">HDK90DRAFT_59635</name>
</gene>
<feature type="region of interest" description="Disordered" evidence="1">
    <location>
        <begin position="720"/>
        <end position="743"/>
    </location>
</feature>
<feature type="compositionally biased region" description="Basic and acidic residues" evidence="1">
    <location>
        <begin position="51"/>
        <end position="62"/>
    </location>
</feature>
<feature type="domain" description="DUF6594" evidence="3">
    <location>
        <begin position="747"/>
        <end position="978"/>
    </location>
</feature>
<dbReference type="Pfam" id="PF20237">
    <property type="entry name" value="DUF6594"/>
    <property type="match status" value="1"/>
</dbReference>
<accession>A0ABR1YFK9</accession>
<evidence type="ECO:0000313" key="5">
    <source>
        <dbReference type="Proteomes" id="UP001492380"/>
    </source>
</evidence>
<evidence type="ECO:0000256" key="1">
    <source>
        <dbReference type="SAM" id="MobiDB-lite"/>
    </source>
</evidence>
<feature type="compositionally biased region" description="Low complexity" evidence="1">
    <location>
        <begin position="29"/>
        <end position="48"/>
    </location>
</feature>
<feature type="region of interest" description="Disordered" evidence="1">
    <location>
        <begin position="291"/>
        <end position="376"/>
    </location>
</feature>
<dbReference type="PANTHER" id="PTHR34502:SF6">
    <property type="entry name" value="DUF6594 DOMAIN-CONTAINING PROTEIN"/>
    <property type="match status" value="1"/>
</dbReference>
<feature type="compositionally biased region" description="Basic and acidic residues" evidence="1">
    <location>
        <begin position="327"/>
        <end position="336"/>
    </location>
</feature>
<feature type="compositionally biased region" description="Low complexity" evidence="1">
    <location>
        <begin position="125"/>
        <end position="136"/>
    </location>
</feature>
<feature type="region of interest" description="Disordered" evidence="1">
    <location>
        <begin position="1"/>
        <end position="271"/>
    </location>
</feature>
<feature type="compositionally biased region" description="Basic and acidic residues" evidence="1">
    <location>
        <begin position="115"/>
        <end position="124"/>
    </location>
</feature>